<evidence type="ECO:0000313" key="3">
    <source>
        <dbReference type="Proteomes" id="UP000195437"/>
    </source>
</evidence>
<dbReference type="OrthoDB" id="275901at2"/>
<keyword evidence="2" id="KW-0808">Transferase</keyword>
<evidence type="ECO:0000313" key="2">
    <source>
        <dbReference type="EMBL" id="ARU59872.1"/>
    </source>
</evidence>
<evidence type="ECO:0000259" key="1">
    <source>
        <dbReference type="PROSITE" id="PS51186"/>
    </source>
</evidence>
<dbReference type="Gene3D" id="3.40.630.30">
    <property type="match status" value="1"/>
</dbReference>
<dbReference type="GO" id="GO:0016747">
    <property type="term" value="F:acyltransferase activity, transferring groups other than amino-acyl groups"/>
    <property type="evidence" value="ECO:0007669"/>
    <property type="project" value="InterPro"/>
</dbReference>
<dbReference type="SUPFAM" id="SSF55729">
    <property type="entry name" value="Acyl-CoA N-acyltransferases (Nat)"/>
    <property type="match status" value="1"/>
</dbReference>
<dbReference type="RefSeq" id="WP_087455259.1">
    <property type="nucleotide sequence ID" value="NZ_CP021434.1"/>
</dbReference>
<accession>A0A1Y0IHB4</accession>
<dbReference type="PANTHER" id="PTHR43328:SF1">
    <property type="entry name" value="N-ACETYLTRANSFERASE DOMAIN-CONTAINING PROTEIN"/>
    <property type="match status" value="1"/>
</dbReference>
<dbReference type="PROSITE" id="PS51186">
    <property type="entry name" value="GNAT"/>
    <property type="match status" value="1"/>
</dbReference>
<dbReference type="Proteomes" id="UP000195437">
    <property type="component" value="Chromosome"/>
</dbReference>
<proteinExistence type="predicted"/>
<dbReference type="AlphaFoldDB" id="A0A1Y0IHB4"/>
<dbReference type="KEGG" id="tum:CBW65_01470"/>
<dbReference type="Pfam" id="PF13302">
    <property type="entry name" value="Acetyltransf_3"/>
    <property type="match status" value="1"/>
</dbReference>
<name>A0A1Y0IHB4_9BACL</name>
<dbReference type="InterPro" id="IPR016181">
    <property type="entry name" value="Acyl_CoA_acyltransferase"/>
</dbReference>
<dbReference type="InterPro" id="IPR000182">
    <property type="entry name" value="GNAT_dom"/>
</dbReference>
<keyword evidence="3" id="KW-1185">Reference proteome</keyword>
<sequence>MNNNSAHNVRLRDVIETDLPLFYENQQDPIANYMAVFTAKDPSDRKAFDAHWSKILGDETITIKTIVYAGHVAGSVSCFEQFGQLEVTYWLGKEYWGKGIATKALSEFLDHVKARPLCARAAKDNIASIRVLEKCGFQICGEDKGFSNSRNHEVEEYILKLG</sequence>
<dbReference type="EMBL" id="CP021434">
    <property type="protein sequence ID" value="ARU59872.1"/>
    <property type="molecule type" value="Genomic_DNA"/>
</dbReference>
<protein>
    <submittedName>
        <fullName evidence="2">GNAT family N-acetyltransferase</fullName>
    </submittedName>
</protein>
<organism evidence="2 3">
    <name type="scientific">Tumebacillus avium</name>
    <dbReference type="NCBI Taxonomy" id="1903704"/>
    <lineage>
        <taxon>Bacteria</taxon>
        <taxon>Bacillati</taxon>
        <taxon>Bacillota</taxon>
        <taxon>Bacilli</taxon>
        <taxon>Bacillales</taxon>
        <taxon>Alicyclobacillaceae</taxon>
        <taxon>Tumebacillus</taxon>
    </lineage>
</organism>
<gene>
    <name evidence="2" type="ORF">CBW65_01470</name>
</gene>
<reference evidence="3" key="1">
    <citation type="submission" date="2017-05" db="EMBL/GenBank/DDBJ databases">
        <authorList>
            <person name="Sung H."/>
        </authorList>
    </citation>
    <scope>NUCLEOTIDE SEQUENCE [LARGE SCALE GENOMIC DNA]</scope>
    <source>
        <strain evidence="3">AR23208</strain>
    </source>
</reference>
<dbReference type="PANTHER" id="PTHR43328">
    <property type="entry name" value="ACETYLTRANSFERASE-RELATED"/>
    <property type="match status" value="1"/>
</dbReference>
<feature type="domain" description="N-acetyltransferase" evidence="1">
    <location>
        <begin position="9"/>
        <end position="162"/>
    </location>
</feature>